<keyword evidence="1" id="KW-0812">Transmembrane</keyword>
<proteinExistence type="predicted"/>
<keyword evidence="3" id="KW-1185">Reference proteome</keyword>
<dbReference type="Proteomes" id="UP000641853">
    <property type="component" value="Unassembled WGS sequence"/>
</dbReference>
<evidence type="ECO:0000256" key="1">
    <source>
        <dbReference type="SAM" id="Phobius"/>
    </source>
</evidence>
<sequence length="468" mass="50147">MPILDHVPDVIRKRALKDGVLNVGDAPSDGLAGYMPAALQKAYQTGDYNTIQNYTTMTANDLNPIYQNIQNNQNAAFFEVENKSDGTVYNLSISGHPDNPNGYMWVYAYPPSPDSGSSRASGTTGSSTPPKLTQVAQIGTYSSSGQTLSISNRIWSDTTIEVTASIISTIVTTIVFKYLKNFMTSQDSDSAMEVAATEAGEELVDDGVVTAVDWAGMVAGMSAFGVGIVAGAIIFFFFLFITNYIDVTFTLAVNIYNWDPNHSYIVNDPYEDNAVISGGQTYTPQTIDQPTDEIKLPDGFAPTVQTVYSYLTVTFTNSQTIAEGLGIGMIVQSSDGSTGFGLKYDCPWSKSNTLGLTGGVNDPEGYYEDPNTWAPEGSYGATSTLPEYNIPLSCTTTALSGASDHFYQFDVHIGLEPQSGPSTPAQDQQAVSLVKPPARAPTLRPGDTVRLPTGKTVGVLKPASRVRT</sequence>
<evidence type="ECO:0000313" key="3">
    <source>
        <dbReference type="Proteomes" id="UP000641853"/>
    </source>
</evidence>
<evidence type="ECO:0000313" key="2">
    <source>
        <dbReference type="EMBL" id="KAF7183288.1"/>
    </source>
</evidence>
<dbReference type="EMBL" id="JACBAG010001732">
    <property type="protein sequence ID" value="KAF7183288.1"/>
    <property type="molecule type" value="Genomic_DNA"/>
</dbReference>
<reference evidence="2" key="1">
    <citation type="submission" date="2020-06" db="EMBL/GenBank/DDBJ databases">
        <title>Draft genome sequences of strains closely related to Aspergillus parafelis and Aspergillus hiratsukae.</title>
        <authorList>
            <person name="Dos Santos R.A.C."/>
            <person name="Rivero-Menendez O."/>
            <person name="Steenwyk J.L."/>
            <person name="Mead M.E."/>
            <person name="Goldman G.H."/>
            <person name="Alastruey-Izquierdo A."/>
            <person name="Rokas A."/>
        </authorList>
    </citation>
    <scope>NUCLEOTIDE SEQUENCE</scope>
    <source>
        <strain evidence="2">CNM-CM7691</strain>
    </source>
</reference>
<accession>A0A8H6R2H2</accession>
<organism evidence="2 3">
    <name type="scientific">Aspergillus felis</name>
    <dbReference type="NCBI Taxonomy" id="1287682"/>
    <lineage>
        <taxon>Eukaryota</taxon>
        <taxon>Fungi</taxon>
        <taxon>Dikarya</taxon>
        <taxon>Ascomycota</taxon>
        <taxon>Pezizomycotina</taxon>
        <taxon>Eurotiomycetes</taxon>
        <taxon>Eurotiomycetidae</taxon>
        <taxon>Eurotiales</taxon>
        <taxon>Aspergillaceae</taxon>
        <taxon>Aspergillus</taxon>
        <taxon>Aspergillus subgen. Fumigati</taxon>
    </lineage>
</organism>
<protein>
    <submittedName>
        <fullName evidence="2">Uncharacterized protein</fullName>
    </submittedName>
</protein>
<gene>
    <name evidence="2" type="ORF">CNMCM7691_003201</name>
</gene>
<keyword evidence="1" id="KW-1133">Transmembrane helix</keyword>
<keyword evidence="1" id="KW-0472">Membrane</keyword>
<dbReference type="AlphaFoldDB" id="A0A8H6R2H2"/>
<comment type="caution">
    <text evidence="2">The sequence shown here is derived from an EMBL/GenBank/DDBJ whole genome shotgun (WGS) entry which is preliminary data.</text>
</comment>
<feature type="transmembrane region" description="Helical" evidence="1">
    <location>
        <begin position="214"/>
        <end position="241"/>
    </location>
</feature>
<name>A0A8H6R2H2_9EURO</name>